<keyword evidence="2" id="KW-1185">Reference proteome</keyword>
<gene>
    <name evidence="1" type="ORF">CTEN210_16880</name>
</gene>
<dbReference type="Proteomes" id="UP001054902">
    <property type="component" value="Unassembled WGS sequence"/>
</dbReference>
<organism evidence="1 2">
    <name type="scientific">Chaetoceros tenuissimus</name>
    <dbReference type="NCBI Taxonomy" id="426638"/>
    <lineage>
        <taxon>Eukaryota</taxon>
        <taxon>Sar</taxon>
        <taxon>Stramenopiles</taxon>
        <taxon>Ochrophyta</taxon>
        <taxon>Bacillariophyta</taxon>
        <taxon>Coscinodiscophyceae</taxon>
        <taxon>Chaetocerotophycidae</taxon>
        <taxon>Chaetocerotales</taxon>
        <taxon>Chaetocerotaceae</taxon>
        <taxon>Chaetoceros</taxon>
    </lineage>
</organism>
<evidence type="ECO:0000313" key="2">
    <source>
        <dbReference type="Proteomes" id="UP001054902"/>
    </source>
</evidence>
<dbReference type="AlphaFoldDB" id="A0AAD3DD09"/>
<accession>A0AAD3DD09</accession>
<comment type="caution">
    <text evidence="1">The sequence shown here is derived from an EMBL/GenBank/DDBJ whole genome shotgun (WGS) entry which is preliminary data.</text>
</comment>
<evidence type="ECO:0000313" key="1">
    <source>
        <dbReference type="EMBL" id="GFH60404.1"/>
    </source>
</evidence>
<name>A0AAD3DD09_9STRA</name>
<sequence>MNNPGSTSTLNQSASMQKDTGGLTDYEIYRAQNVERNQTRLCQLGLITEAEAQSVIDAAWKRNETQAHNQKKPAAASKVMAREKNYEIKVYTEVEGSVTKRYKTCWV</sequence>
<reference evidence="1 2" key="1">
    <citation type="journal article" date="2021" name="Sci. Rep.">
        <title>The genome of the diatom Chaetoceros tenuissimus carries an ancient integrated fragment of an extant virus.</title>
        <authorList>
            <person name="Hongo Y."/>
            <person name="Kimura K."/>
            <person name="Takaki Y."/>
            <person name="Yoshida Y."/>
            <person name="Baba S."/>
            <person name="Kobayashi G."/>
            <person name="Nagasaki K."/>
            <person name="Hano T."/>
            <person name="Tomaru Y."/>
        </authorList>
    </citation>
    <scope>NUCLEOTIDE SEQUENCE [LARGE SCALE GENOMIC DNA]</scope>
    <source>
        <strain evidence="1 2">NIES-3715</strain>
    </source>
</reference>
<proteinExistence type="predicted"/>
<protein>
    <submittedName>
        <fullName evidence="1">Uncharacterized protein</fullName>
    </submittedName>
</protein>
<dbReference type="EMBL" id="BLLK01000069">
    <property type="protein sequence ID" value="GFH60404.1"/>
    <property type="molecule type" value="Genomic_DNA"/>
</dbReference>